<proteinExistence type="predicted"/>
<dbReference type="EMBL" id="BGZK01000902">
    <property type="protein sequence ID" value="GBP64583.1"/>
    <property type="molecule type" value="Genomic_DNA"/>
</dbReference>
<dbReference type="AlphaFoldDB" id="A0A4C1XNF1"/>
<evidence type="ECO:0000313" key="2">
    <source>
        <dbReference type="Proteomes" id="UP000299102"/>
    </source>
</evidence>
<protein>
    <submittedName>
        <fullName evidence="1">Uncharacterized protein</fullName>
    </submittedName>
</protein>
<organism evidence="1 2">
    <name type="scientific">Eumeta variegata</name>
    <name type="common">Bagworm moth</name>
    <name type="synonym">Eumeta japonica</name>
    <dbReference type="NCBI Taxonomy" id="151549"/>
    <lineage>
        <taxon>Eukaryota</taxon>
        <taxon>Metazoa</taxon>
        <taxon>Ecdysozoa</taxon>
        <taxon>Arthropoda</taxon>
        <taxon>Hexapoda</taxon>
        <taxon>Insecta</taxon>
        <taxon>Pterygota</taxon>
        <taxon>Neoptera</taxon>
        <taxon>Endopterygota</taxon>
        <taxon>Lepidoptera</taxon>
        <taxon>Glossata</taxon>
        <taxon>Ditrysia</taxon>
        <taxon>Tineoidea</taxon>
        <taxon>Psychidae</taxon>
        <taxon>Oiketicinae</taxon>
        <taxon>Eumeta</taxon>
    </lineage>
</organism>
<sequence>MHWRDFYRDTSPRSAIACDTKRPDLNSRSAMLDFPLAAKLDAARGRSAVPRSDKLGPRVFANGRLQVLRLSSVSQSLSCNLQLIRSRCISLSGGVGEQLTSYSPGGVGTSGAFRIGATCAISPPGPTSCASKLDY</sequence>
<keyword evidence="2" id="KW-1185">Reference proteome</keyword>
<gene>
    <name evidence="1" type="ORF">EVAR_32741_1</name>
</gene>
<accession>A0A4C1XNF1</accession>
<evidence type="ECO:0000313" key="1">
    <source>
        <dbReference type="EMBL" id="GBP64583.1"/>
    </source>
</evidence>
<dbReference type="Proteomes" id="UP000299102">
    <property type="component" value="Unassembled WGS sequence"/>
</dbReference>
<name>A0A4C1XNF1_EUMVA</name>
<reference evidence="1 2" key="1">
    <citation type="journal article" date="2019" name="Commun. Biol.">
        <title>The bagworm genome reveals a unique fibroin gene that provides high tensile strength.</title>
        <authorList>
            <person name="Kono N."/>
            <person name="Nakamura H."/>
            <person name="Ohtoshi R."/>
            <person name="Tomita M."/>
            <person name="Numata K."/>
            <person name="Arakawa K."/>
        </authorList>
    </citation>
    <scope>NUCLEOTIDE SEQUENCE [LARGE SCALE GENOMIC DNA]</scope>
</reference>
<comment type="caution">
    <text evidence="1">The sequence shown here is derived from an EMBL/GenBank/DDBJ whole genome shotgun (WGS) entry which is preliminary data.</text>
</comment>